<evidence type="ECO:0000259" key="1">
    <source>
        <dbReference type="Pfam" id="PF12706"/>
    </source>
</evidence>
<dbReference type="InterPro" id="IPR036866">
    <property type="entry name" value="RibonucZ/Hydroxyglut_hydro"/>
</dbReference>
<reference evidence="2 3" key="1">
    <citation type="submission" date="2024-02" db="EMBL/GenBank/DDBJ databases">
        <title>Marinospirillum sp. MEB 164 isolated from Lonar lake sediment.</title>
        <authorList>
            <person name="Joshi A."/>
            <person name="Thite S."/>
        </authorList>
    </citation>
    <scope>NUCLEOTIDE SEQUENCE [LARGE SCALE GENOMIC DNA]</scope>
    <source>
        <strain evidence="2 3">MEB164</strain>
    </source>
</reference>
<dbReference type="Pfam" id="PF12706">
    <property type="entry name" value="Lactamase_B_2"/>
    <property type="match status" value="1"/>
</dbReference>
<dbReference type="EMBL" id="JBANFI010000008">
    <property type="protein sequence ID" value="MFK7161689.1"/>
    <property type="molecule type" value="Genomic_DNA"/>
</dbReference>
<dbReference type="PANTHER" id="PTHR28283:SF1">
    <property type="entry name" value="3',5'-CYCLIC-NUCLEOTIDE PHOSPHODIESTERASE 1"/>
    <property type="match status" value="1"/>
</dbReference>
<accession>A0ABW8Q0V7</accession>
<dbReference type="InterPro" id="IPR000396">
    <property type="entry name" value="Pdiesterase2"/>
</dbReference>
<evidence type="ECO:0000313" key="3">
    <source>
        <dbReference type="Proteomes" id="UP001621714"/>
    </source>
</evidence>
<dbReference type="PANTHER" id="PTHR28283">
    <property type="entry name" value="3',5'-CYCLIC-NUCLEOTIDE PHOSPHODIESTERASE 1"/>
    <property type="match status" value="1"/>
</dbReference>
<sequence>MKIEILGCSGGMGLGLHTTCLRINQHLLIDAGSGLGQLSQEELLAIRHILITHAHLDHLCFLPLLIDNLFEHLEQPIEVYALPEVIQVMQQHIFNWQVWPDFSTLPTPEHPVVRFHAIQPDQPLVLEQLKITPFSVQHTVPTCGYHLISEHGRCFAFTSDTTFSADLVARLNQFGPLDALMTECAFPNRMQDLARASQHLTPMLLKQLLSELDHPPQQVWLSHLKPSQTAEIRDEIQQLRSASQLHLLRSGEQFSL</sequence>
<dbReference type="EC" id="3.1.4.17" evidence="2"/>
<dbReference type="Proteomes" id="UP001621714">
    <property type="component" value="Unassembled WGS sequence"/>
</dbReference>
<keyword evidence="3" id="KW-1185">Reference proteome</keyword>
<evidence type="ECO:0000313" key="2">
    <source>
        <dbReference type="EMBL" id="MFK7161689.1"/>
    </source>
</evidence>
<dbReference type="PRINTS" id="PR00388">
    <property type="entry name" value="PDIESTERASE2"/>
</dbReference>
<proteinExistence type="predicted"/>
<gene>
    <name evidence="2" type="ORF">V6U78_11635</name>
</gene>
<dbReference type="SUPFAM" id="SSF56281">
    <property type="entry name" value="Metallo-hydrolase/oxidoreductase"/>
    <property type="match status" value="1"/>
</dbReference>
<dbReference type="RefSeq" id="WP_405341002.1">
    <property type="nucleotide sequence ID" value="NZ_JBANFI010000008.1"/>
</dbReference>
<dbReference type="InterPro" id="IPR001279">
    <property type="entry name" value="Metallo-B-lactamas"/>
</dbReference>
<organism evidence="2 3">
    <name type="scientific">Marinospirillum alkalitolerans</name>
    <dbReference type="NCBI Taxonomy" id="3123374"/>
    <lineage>
        <taxon>Bacteria</taxon>
        <taxon>Pseudomonadati</taxon>
        <taxon>Pseudomonadota</taxon>
        <taxon>Gammaproteobacteria</taxon>
        <taxon>Oceanospirillales</taxon>
        <taxon>Oceanospirillaceae</taxon>
        <taxon>Marinospirillum</taxon>
    </lineage>
</organism>
<feature type="domain" description="Metallo-beta-lactamase" evidence="1">
    <location>
        <begin position="27"/>
        <end position="223"/>
    </location>
</feature>
<dbReference type="Gene3D" id="3.60.15.10">
    <property type="entry name" value="Ribonuclease Z/Hydroxyacylglutathione hydrolase-like"/>
    <property type="match status" value="1"/>
</dbReference>
<keyword evidence="2" id="KW-0378">Hydrolase</keyword>
<dbReference type="CDD" id="cd07735">
    <property type="entry name" value="class_II_PDE_MBL-fold"/>
    <property type="match status" value="1"/>
</dbReference>
<comment type="caution">
    <text evidence="2">The sequence shown here is derived from an EMBL/GenBank/DDBJ whole genome shotgun (WGS) entry which is preliminary data.</text>
</comment>
<name>A0ABW8Q0V7_9GAMM</name>
<protein>
    <submittedName>
        <fullName evidence="2">3',5'-cyclic-nucleotide phosphodiesterase</fullName>
        <ecNumber evidence="2">3.1.4.17</ecNumber>
    </submittedName>
</protein>
<dbReference type="GO" id="GO:0004114">
    <property type="term" value="F:3',5'-cyclic-nucleotide phosphodiesterase activity"/>
    <property type="evidence" value="ECO:0007669"/>
    <property type="project" value="UniProtKB-EC"/>
</dbReference>